<sequence>MSKPTHSDRSTKRGTEKPISSPKPSAQPKRPRDLLHPTTHPIHPFDQIHNTDTSGLVPAGHLLTGHPNDEHVTAYYAVAPSILRTLIDRWRPTAPHPISHYTFVDIGAGKGRAMLLASELPFHQIIGVELNPAMADIAQRNLDLWLVAHAADTTAHPIAPIRLHQQDALDFDLPRAPTLAFLFHPFEAPVFKALLRRIEAHFAKRPGTFDLLYVNAECADILDNHPAFTRLWHGKIEMTPEDHAADLEAIAQQKEYGSTGDEECAIYRYTGRSKPNR</sequence>
<dbReference type="CDD" id="cd02440">
    <property type="entry name" value="AdoMet_MTases"/>
    <property type="match status" value="1"/>
</dbReference>
<feature type="region of interest" description="Disordered" evidence="1">
    <location>
        <begin position="1"/>
        <end position="48"/>
    </location>
</feature>
<evidence type="ECO:0008006" key="4">
    <source>
        <dbReference type="Google" id="ProtNLM"/>
    </source>
</evidence>
<dbReference type="RefSeq" id="WP_260472725.1">
    <property type="nucleotide sequence ID" value="NZ_RSDW01000001.1"/>
</dbReference>
<dbReference type="AlphaFoldDB" id="A0A3R9R1Y1"/>
<evidence type="ECO:0000256" key="1">
    <source>
        <dbReference type="SAM" id="MobiDB-lite"/>
    </source>
</evidence>
<gene>
    <name evidence="2" type="ORF">EDE15_1438</name>
</gene>
<dbReference type="Proteomes" id="UP000269669">
    <property type="component" value="Unassembled WGS sequence"/>
</dbReference>
<comment type="caution">
    <text evidence="2">The sequence shown here is derived from an EMBL/GenBank/DDBJ whole genome shotgun (WGS) entry which is preliminary data.</text>
</comment>
<organism evidence="2 3">
    <name type="scientific">Edaphobacter aggregans</name>
    <dbReference type="NCBI Taxonomy" id="570835"/>
    <lineage>
        <taxon>Bacteria</taxon>
        <taxon>Pseudomonadati</taxon>
        <taxon>Acidobacteriota</taxon>
        <taxon>Terriglobia</taxon>
        <taxon>Terriglobales</taxon>
        <taxon>Acidobacteriaceae</taxon>
        <taxon>Edaphobacter</taxon>
    </lineage>
</organism>
<protein>
    <recommendedName>
        <fullName evidence="4">Methyltransferase family protein</fullName>
    </recommendedName>
</protein>
<dbReference type="InterPro" id="IPR029063">
    <property type="entry name" value="SAM-dependent_MTases_sf"/>
</dbReference>
<evidence type="ECO:0000313" key="3">
    <source>
        <dbReference type="Proteomes" id="UP000269669"/>
    </source>
</evidence>
<dbReference type="SUPFAM" id="SSF53335">
    <property type="entry name" value="S-adenosyl-L-methionine-dependent methyltransferases"/>
    <property type="match status" value="1"/>
</dbReference>
<keyword evidence="3" id="KW-1185">Reference proteome</keyword>
<dbReference type="EMBL" id="RSDW01000001">
    <property type="protein sequence ID" value="RSL15932.1"/>
    <property type="molecule type" value="Genomic_DNA"/>
</dbReference>
<feature type="compositionally biased region" description="Basic and acidic residues" evidence="1">
    <location>
        <begin position="1"/>
        <end position="16"/>
    </location>
</feature>
<accession>A0A3R9R1Y1</accession>
<reference evidence="2 3" key="1">
    <citation type="submission" date="2018-12" db="EMBL/GenBank/DDBJ databases">
        <title>Sequencing of bacterial isolates from soil warming experiment in Harvard Forest, Massachusetts, USA.</title>
        <authorList>
            <person name="Deangelis K."/>
        </authorList>
    </citation>
    <scope>NUCLEOTIDE SEQUENCE [LARGE SCALE GENOMIC DNA]</scope>
    <source>
        <strain evidence="2 3">EB153</strain>
    </source>
</reference>
<proteinExistence type="predicted"/>
<dbReference type="Gene3D" id="3.40.50.150">
    <property type="entry name" value="Vaccinia Virus protein VP39"/>
    <property type="match status" value="1"/>
</dbReference>
<evidence type="ECO:0000313" key="2">
    <source>
        <dbReference type="EMBL" id="RSL15932.1"/>
    </source>
</evidence>
<name>A0A3R9R1Y1_9BACT</name>